<dbReference type="EMBL" id="DVNG01000114">
    <property type="protein sequence ID" value="HIU50870.1"/>
    <property type="molecule type" value="Genomic_DNA"/>
</dbReference>
<dbReference type="Proteomes" id="UP000824118">
    <property type="component" value="Unassembled WGS sequence"/>
</dbReference>
<evidence type="ECO:0000313" key="2">
    <source>
        <dbReference type="Proteomes" id="UP000824118"/>
    </source>
</evidence>
<comment type="caution">
    <text evidence="1">The sequence shown here is derived from an EMBL/GenBank/DDBJ whole genome shotgun (WGS) entry which is preliminary data.</text>
</comment>
<name>A0A9D1S8K0_9FIRM</name>
<dbReference type="InterPro" id="IPR032209">
    <property type="entry name" value="DUF5028"/>
</dbReference>
<reference evidence="1" key="1">
    <citation type="submission" date="2020-10" db="EMBL/GenBank/DDBJ databases">
        <authorList>
            <person name="Gilroy R."/>
        </authorList>
    </citation>
    <scope>NUCLEOTIDE SEQUENCE</scope>
    <source>
        <strain evidence="1">ChiGjej1B1-1684</strain>
    </source>
</reference>
<dbReference type="AlphaFoldDB" id="A0A9D1S8K0"/>
<reference evidence="1" key="2">
    <citation type="journal article" date="2021" name="PeerJ">
        <title>Extensive microbial diversity within the chicken gut microbiome revealed by metagenomics and culture.</title>
        <authorList>
            <person name="Gilroy R."/>
            <person name="Ravi A."/>
            <person name="Getino M."/>
            <person name="Pursley I."/>
            <person name="Horton D.L."/>
            <person name="Alikhan N.F."/>
            <person name="Baker D."/>
            <person name="Gharbi K."/>
            <person name="Hall N."/>
            <person name="Watson M."/>
            <person name="Adriaenssens E.M."/>
            <person name="Foster-Nyarko E."/>
            <person name="Jarju S."/>
            <person name="Secka A."/>
            <person name="Antonio M."/>
            <person name="Oren A."/>
            <person name="Chaudhuri R.R."/>
            <person name="La Ragione R."/>
            <person name="Hildebrand F."/>
            <person name="Pallen M.J."/>
        </authorList>
    </citation>
    <scope>NUCLEOTIDE SEQUENCE</scope>
    <source>
        <strain evidence="1">ChiGjej1B1-1684</strain>
    </source>
</reference>
<protein>
    <submittedName>
        <fullName evidence="1">DUF5028 domain-containing protein</fullName>
    </submittedName>
</protein>
<organism evidence="1 2">
    <name type="scientific">Candidatus Limousia pullorum</name>
    <dbReference type="NCBI Taxonomy" id="2840860"/>
    <lineage>
        <taxon>Bacteria</taxon>
        <taxon>Bacillati</taxon>
        <taxon>Bacillota</taxon>
        <taxon>Clostridia</taxon>
        <taxon>Eubacteriales</taxon>
        <taxon>Oscillospiraceae</taxon>
        <taxon>Oscillospiraceae incertae sedis</taxon>
        <taxon>Candidatus Limousia</taxon>
    </lineage>
</organism>
<gene>
    <name evidence="1" type="ORF">IAD22_07645</name>
</gene>
<sequence length="206" mass="23860">MKKRKLIFLIFVIALFAGVISRIVYVNITAEPLNKVYYEMGETVEFTDDYIFNPSDALKGYTINIKSVSLISSEDYMEKYGISEDDFPFSEEEIASFVIDLEAEISNIDSEKRINPTFHTVLVTESNTLTVEQNLFGAMYEQNDLVQTISLEKGESMTYHIPYCYNGAENIPFFDTYEFLKNSKYLYLISQYPTERYINVTVKDET</sequence>
<evidence type="ECO:0000313" key="1">
    <source>
        <dbReference type="EMBL" id="HIU50870.1"/>
    </source>
</evidence>
<accession>A0A9D1S8K0</accession>
<proteinExistence type="predicted"/>
<dbReference type="Pfam" id="PF16431">
    <property type="entry name" value="DUF5028"/>
    <property type="match status" value="1"/>
</dbReference>